<keyword evidence="2" id="KW-1185">Reference proteome</keyword>
<name>A0A3M7PZ60_BRAPC</name>
<sequence length="84" mass="9557">MVHFILFKTPKGDIKKYLIGDQKSAKSKKIKLAFKISNQKNSTNVLLNIASPNSLTKITDFLQIDLVKTFFISSKIYGLPKKRN</sequence>
<evidence type="ECO:0000313" key="1">
    <source>
        <dbReference type="EMBL" id="RNA03928.1"/>
    </source>
</evidence>
<organism evidence="1 2">
    <name type="scientific">Brachionus plicatilis</name>
    <name type="common">Marine rotifer</name>
    <name type="synonym">Brachionus muelleri</name>
    <dbReference type="NCBI Taxonomy" id="10195"/>
    <lineage>
        <taxon>Eukaryota</taxon>
        <taxon>Metazoa</taxon>
        <taxon>Spiralia</taxon>
        <taxon>Gnathifera</taxon>
        <taxon>Rotifera</taxon>
        <taxon>Eurotatoria</taxon>
        <taxon>Monogononta</taxon>
        <taxon>Pseudotrocha</taxon>
        <taxon>Ploima</taxon>
        <taxon>Brachionidae</taxon>
        <taxon>Brachionus</taxon>
    </lineage>
</organism>
<comment type="caution">
    <text evidence="1">The sequence shown here is derived from an EMBL/GenBank/DDBJ whole genome shotgun (WGS) entry which is preliminary data.</text>
</comment>
<dbReference type="EMBL" id="REGN01008296">
    <property type="protein sequence ID" value="RNA03928.1"/>
    <property type="molecule type" value="Genomic_DNA"/>
</dbReference>
<evidence type="ECO:0000313" key="2">
    <source>
        <dbReference type="Proteomes" id="UP000276133"/>
    </source>
</evidence>
<accession>A0A3M7PZ60</accession>
<proteinExistence type="predicted"/>
<gene>
    <name evidence="1" type="ORF">BpHYR1_051654</name>
</gene>
<protein>
    <submittedName>
        <fullName evidence="1">Uncharacterized protein</fullName>
    </submittedName>
</protein>
<dbReference type="Proteomes" id="UP000276133">
    <property type="component" value="Unassembled WGS sequence"/>
</dbReference>
<dbReference type="AlphaFoldDB" id="A0A3M7PZ60"/>
<reference evidence="1 2" key="1">
    <citation type="journal article" date="2018" name="Sci. Rep.">
        <title>Genomic signatures of local adaptation to the degree of environmental predictability in rotifers.</title>
        <authorList>
            <person name="Franch-Gras L."/>
            <person name="Hahn C."/>
            <person name="Garcia-Roger E.M."/>
            <person name="Carmona M.J."/>
            <person name="Serra M."/>
            <person name="Gomez A."/>
        </authorList>
    </citation>
    <scope>NUCLEOTIDE SEQUENCE [LARGE SCALE GENOMIC DNA]</scope>
    <source>
        <strain evidence="1">HYR1</strain>
    </source>
</reference>